<dbReference type="SUPFAM" id="SSF51126">
    <property type="entry name" value="Pectin lyase-like"/>
    <property type="match status" value="1"/>
</dbReference>
<feature type="domain" description="Rhamnogalacturonase A/B/Epimerase-like pectate lyase" evidence="2">
    <location>
        <begin position="36"/>
        <end position="86"/>
    </location>
</feature>
<dbReference type="InterPro" id="IPR024535">
    <property type="entry name" value="RHGA/B-epi-like_pectate_lyase"/>
</dbReference>
<feature type="compositionally biased region" description="Basic and acidic residues" evidence="1">
    <location>
        <begin position="1"/>
        <end position="10"/>
    </location>
</feature>
<evidence type="ECO:0000313" key="3">
    <source>
        <dbReference type="EMBL" id="PSL40741.1"/>
    </source>
</evidence>
<accession>A0A2P8H3E7</accession>
<feature type="region of interest" description="Disordered" evidence="1">
    <location>
        <begin position="1"/>
        <end position="25"/>
    </location>
</feature>
<dbReference type="InterPro" id="IPR011050">
    <property type="entry name" value="Pectin_lyase_fold/virulence"/>
</dbReference>
<dbReference type="OrthoDB" id="6502305at2"/>
<dbReference type="AlphaFoldDB" id="A0A2P8H3E7"/>
<sequence length="508" mass="54905">MAFGFGRDKGTNNTSQSRESKLIEESGFSGAHPDHFFNVKAYGAVGDGKIDDWRALQGAINAVYRTPGGGTLFFPPGLYRISAPLEVPETDETVSWLGHSQHTTVIAPSQPMDYLVRMRGGGGVVQGIKFRGTDPMNGYAQYAKVCMLASNILNKRFSDAAFVWGSVHGLQITKEGNNNLCVFDGLCRFSQNGTMIQGKDAEGSGEVIRFSSFNPLDGDVHVGAYFKVGKGEGSVYHIDSITEDSIAISPGLNEPVTPGTEYAIHIGCGLQTERGSDNNVYGIYDCHFVGNKGAGLMVRGLYGHHVQGGNFDSNGITGIHIGSGSINTTPAYSNTINHAYFENNGYANVILDYPSGLSILDPLLAAPQDGMAEGIASIMSLRDYYFDSDSTSILYNGKLYGYARDVSPSPSFEMEGMQPLSIDRPRGSKLPAIVKLPPAPNHKFVEEVEIYVEDSGGQPVQLLCDFANVNNKPGTIGILTPIGEGYKIIAYYNRRKNSWMVSHTTPIE</sequence>
<protein>
    <submittedName>
        <fullName evidence="3">Pectate lyase-like protein</fullName>
    </submittedName>
</protein>
<gene>
    <name evidence="3" type="ORF">B0H99_104203</name>
</gene>
<dbReference type="RefSeq" id="WP_106532957.1">
    <property type="nucleotide sequence ID" value="NZ_PYAT01000004.1"/>
</dbReference>
<organism evidence="3 4">
    <name type="scientific">Planomicrobium soli</name>
    <dbReference type="NCBI Taxonomy" id="1176648"/>
    <lineage>
        <taxon>Bacteria</taxon>
        <taxon>Bacillati</taxon>
        <taxon>Bacillota</taxon>
        <taxon>Bacilli</taxon>
        <taxon>Bacillales</taxon>
        <taxon>Caryophanaceae</taxon>
        <taxon>Planomicrobium</taxon>
    </lineage>
</organism>
<keyword evidence="4" id="KW-1185">Reference proteome</keyword>
<dbReference type="GO" id="GO:0016829">
    <property type="term" value="F:lyase activity"/>
    <property type="evidence" value="ECO:0007669"/>
    <property type="project" value="UniProtKB-KW"/>
</dbReference>
<dbReference type="Proteomes" id="UP000242682">
    <property type="component" value="Unassembled WGS sequence"/>
</dbReference>
<evidence type="ECO:0000313" key="4">
    <source>
        <dbReference type="Proteomes" id="UP000242682"/>
    </source>
</evidence>
<reference evidence="3 4" key="1">
    <citation type="submission" date="2018-03" db="EMBL/GenBank/DDBJ databases">
        <title>Genomic Encyclopedia of Type Strains, Phase III (KMG-III): the genomes of soil and plant-associated and newly described type strains.</title>
        <authorList>
            <person name="Whitman W."/>
        </authorList>
    </citation>
    <scope>NUCLEOTIDE SEQUENCE [LARGE SCALE GENOMIC DNA]</scope>
    <source>
        <strain evidence="3 4">CGMCC 1.12259</strain>
    </source>
</reference>
<dbReference type="Pfam" id="PF12708">
    <property type="entry name" value="Pect-lyase_RHGA_epim"/>
    <property type="match status" value="1"/>
</dbReference>
<dbReference type="InterPro" id="IPR012334">
    <property type="entry name" value="Pectin_lyas_fold"/>
</dbReference>
<proteinExistence type="predicted"/>
<evidence type="ECO:0000259" key="2">
    <source>
        <dbReference type="Pfam" id="PF12708"/>
    </source>
</evidence>
<comment type="caution">
    <text evidence="3">The sequence shown here is derived from an EMBL/GenBank/DDBJ whole genome shotgun (WGS) entry which is preliminary data.</text>
</comment>
<dbReference type="Gene3D" id="2.160.20.10">
    <property type="entry name" value="Single-stranded right-handed beta-helix, Pectin lyase-like"/>
    <property type="match status" value="1"/>
</dbReference>
<evidence type="ECO:0000256" key="1">
    <source>
        <dbReference type="SAM" id="MobiDB-lite"/>
    </source>
</evidence>
<dbReference type="EMBL" id="PYAT01000004">
    <property type="protein sequence ID" value="PSL40741.1"/>
    <property type="molecule type" value="Genomic_DNA"/>
</dbReference>
<keyword evidence="3" id="KW-0456">Lyase</keyword>
<name>A0A2P8H3E7_9BACL</name>